<organism evidence="1 2">
    <name type="scientific">Araneus ventricosus</name>
    <name type="common">Orbweaver spider</name>
    <name type="synonym">Epeira ventricosa</name>
    <dbReference type="NCBI Taxonomy" id="182803"/>
    <lineage>
        <taxon>Eukaryota</taxon>
        <taxon>Metazoa</taxon>
        <taxon>Ecdysozoa</taxon>
        <taxon>Arthropoda</taxon>
        <taxon>Chelicerata</taxon>
        <taxon>Arachnida</taxon>
        <taxon>Araneae</taxon>
        <taxon>Araneomorphae</taxon>
        <taxon>Entelegynae</taxon>
        <taxon>Araneoidea</taxon>
        <taxon>Araneidae</taxon>
        <taxon>Araneus</taxon>
    </lineage>
</organism>
<name>A0A4Y2X849_ARAVE</name>
<dbReference type="AlphaFoldDB" id="A0A4Y2X849"/>
<dbReference type="EMBL" id="BGPR01072453">
    <property type="protein sequence ID" value="GBO45376.1"/>
    <property type="molecule type" value="Genomic_DNA"/>
</dbReference>
<reference evidence="1 2" key="1">
    <citation type="journal article" date="2019" name="Sci. Rep.">
        <title>Orb-weaving spider Araneus ventricosus genome elucidates the spidroin gene catalogue.</title>
        <authorList>
            <person name="Kono N."/>
            <person name="Nakamura H."/>
            <person name="Ohtoshi R."/>
            <person name="Moran D.A.P."/>
            <person name="Shinohara A."/>
            <person name="Yoshida Y."/>
            <person name="Fujiwara M."/>
            <person name="Mori M."/>
            <person name="Tomita M."/>
            <person name="Arakawa K."/>
        </authorList>
    </citation>
    <scope>NUCLEOTIDE SEQUENCE [LARGE SCALE GENOMIC DNA]</scope>
</reference>
<keyword evidence="2" id="KW-1185">Reference proteome</keyword>
<evidence type="ECO:0000313" key="1">
    <source>
        <dbReference type="EMBL" id="GBO45376.1"/>
    </source>
</evidence>
<accession>A0A4Y2X849</accession>
<dbReference type="Proteomes" id="UP000499080">
    <property type="component" value="Unassembled WGS sequence"/>
</dbReference>
<sequence>MDHTPFSPSPLFGGTHNRPRDRIFTVRCELQSILYMVEVQGSRFSLSGKILENVKMRKCTDTFDQRVNPAGHKATDVLNLQLAKSKIKHSSRGVSLSFPGNDYLLAIRGTDVDPHRSP</sequence>
<gene>
    <name evidence="1" type="ORF">AVEN_225679_1</name>
</gene>
<evidence type="ECO:0000313" key="2">
    <source>
        <dbReference type="Proteomes" id="UP000499080"/>
    </source>
</evidence>
<protein>
    <submittedName>
        <fullName evidence="1">Uncharacterized protein</fullName>
    </submittedName>
</protein>
<proteinExistence type="predicted"/>
<comment type="caution">
    <text evidence="1">The sequence shown here is derived from an EMBL/GenBank/DDBJ whole genome shotgun (WGS) entry which is preliminary data.</text>
</comment>